<dbReference type="AlphaFoldDB" id="A0A3Q2CXD4"/>
<dbReference type="GO" id="GO:0005737">
    <property type="term" value="C:cytoplasm"/>
    <property type="evidence" value="ECO:0007669"/>
    <property type="project" value="UniProtKB-SubCell"/>
</dbReference>
<evidence type="ECO:0000313" key="7">
    <source>
        <dbReference type="Proteomes" id="UP000265020"/>
    </source>
</evidence>
<comment type="subcellular location">
    <subcellularLocation>
        <location evidence="1">Cytoplasm</location>
    </subcellularLocation>
</comment>
<dbReference type="STRING" id="28743.ENSCVAP00000010532"/>
<dbReference type="InterPro" id="IPR052385">
    <property type="entry name" value="Obscurin/Obscurin-like_Reg"/>
</dbReference>
<dbReference type="InterPro" id="IPR007110">
    <property type="entry name" value="Ig-like_dom"/>
</dbReference>
<dbReference type="InterPro" id="IPR003599">
    <property type="entry name" value="Ig_sub"/>
</dbReference>
<dbReference type="InterPro" id="IPR013783">
    <property type="entry name" value="Ig-like_fold"/>
</dbReference>
<keyword evidence="3" id="KW-0597">Phosphoprotein</keyword>
<feature type="domain" description="Ig-like" evidence="5">
    <location>
        <begin position="45"/>
        <end position="135"/>
    </location>
</feature>
<dbReference type="Ensembl" id="ENSCVAT00000017261.1">
    <property type="protein sequence ID" value="ENSCVAP00000010532.1"/>
    <property type="gene ID" value="ENSCVAG00000012679.1"/>
</dbReference>
<evidence type="ECO:0000259" key="5">
    <source>
        <dbReference type="PROSITE" id="PS50835"/>
    </source>
</evidence>
<name>A0A3Q2CXD4_CYPVA</name>
<reference evidence="6" key="2">
    <citation type="submission" date="2025-09" db="UniProtKB">
        <authorList>
            <consortium name="Ensembl"/>
        </authorList>
    </citation>
    <scope>IDENTIFICATION</scope>
</reference>
<dbReference type="PROSITE" id="PS50835">
    <property type="entry name" value="IG_LIKE"/>
    <property type="match status" value="1"/>
</dbReference>
<dbReference type="FunFam" id="2.60.40.10:FF:001084">
    <property type="entry name" value="obscurin-like isoform X3"/>
    <property type="match status" value="1"/>
</dbReference>
<dbReference type="InterPro" id="IPR003598">
    <property type="entry name" value="Ig_sub2"/>
</dbReference>
<evidence type="ECO:0000256" key="4">
    <source>
        <dbReference type="ARBA" id="ARBA00023157"/>
    </source>
</evidence>
<evidence type="ECO:0000256" key="1">
    <source>
        <dbReference type="ARBA" id="ARBA00004496"/>
    </source>
</evidence>
<evidence type="ECO:0000256" key="3">
    <source>
        <dbReference type="ARBA" id="ARBA00022553"/>
    </source>
</evidence>
<keyword evidence="4" id="KW-1015">Disulfide bond</keyword>
<dbReference type="PANTHER" id="PTHR35971">
    <property type="entry name" value="SI:DKEY-31G6.6"/>
    <property type="match status" value="1"/>
</dbReference>
<evidence type="ECO:0000256" key="2">
    <source>
        <dbReference type="ARBA" id="ARBA00022490"/>
    </source>
</evidence>
<keyword evidence="2" id="KW-0963">Cytoplasm</keyword>
<dbReference type="GeneTree" id="ENSGT00940000154756"/>
<keyword evidence="7" id="KW-1185">Reference proteome</keyword>
<dbReference type="SMART" id="SM00409">
    <property type="entry name" value="IG"/>
    <property type="match status" value="1"/>
</dbReference>
<dbReference type="InterPro" id="IPR036179">
    <property type="entry name" value="Ig-like_dom_sf"/>
</dbReference>
<evidence type="ECO:0000313" key="6">
    <source>
        <dbReference type="Ensembl" id="ENSCVAP00000010532.1"/>
    </source>
</evidence>
<reference evidence="6" key="1">
    <citation type="submission" date="2025-08" db="UniProtKB">
        <authorList>
            <consortium name="Ensembl"/>
        </authorList>
    </citation>
    <scope>IDENTIFICATION</scope>
</reference>
<dbReference type="SUPFAM" id="SSF48726">
    <property type="entry name" value="Immunoglobulin"/>
    <property type="match status" value="1"/>
</dbReference>
<dbReference type="Proteomes" id="UP000265020">
    <property type="component" value="Unassembled WGS sequence"/>
</dbReference>
<dbReference type="SMART" id="SM00408">
    <property type="entry name" value="IGc2"/>
    <property type="match status" value="1"/>
</dbReference>
<dbReference type="Pfam" id="PF07679">
    <property type="entry name" value="I-set"/>
    <property type="match status" value="1"/>
</dbReference>
<proteinExistence type="predicted"/>
<dbReference type="PANTHER" id="PTHR35971:SF3">
    <property type="entry name" value="OBSCURIN-LIKE PROTEIN 1 ISOFORM X1"/>
    <property type="match status" value="1"/>
</dbReference>
<sequence length="192" mass="21682">MFVFLSYSFSLRTKSLLWNKNLKNKATRLSARKGDIIMDILGGAPRVLGYPRPVVAQCGTDVTLRCQIGGDPPPDVIWEHKNFQIISEGRYKISEEGKTYLLNISRVTQEDAGQYICKARNSIGETYAAASLKVEGELLENNREIIQLKENGVNQCGDFGENLNGYIHWTPRTVTEQPWSTQSKTYAKESFE</sequence>
<dbReference type="InterPro" id="IPR013098">
    <property type="entry name" value="Ig_I-set"/>
</dbReference>
<dbReference type="Gene3D" id="2.60.40.10">
    <property type="entry name" value="Immunoglobulins"/>
    <property type="match status" value="1"/>
</dbReference>
<protein>
    <recommendedName>
        <fullName evidence="5">Ig-like domain-containing protein</fullName>
    </recommendedName>
</protein>
<accession>A0A3Q2CXD4</accession>
<organism evidence="6 7">
    <name type="scientific">Cyprinodon variegatus</name>
    <name type="common">Sheepshead minnow</name>
    <dbReference type="NCBI Taxonomy" id="28743"/>
    <lineage>
        <taxon>Eukaryota</taxon>
        <taxon>Metazoa</taxon>
        <taxon>Chordata</taxon>
        <taxon>Craniata</taxon>
        <taxon>Vertebrata</taxon>
        <taxon>Euteleostomi</taxon>
        <taxon>Actinopterygii</taxon>
        <taxon>Neopterygii</taxon>
        <taxon>Teleostei</taxon>
        <taxon>Neoteleostei</taxon>
        <taxon>Acanthomorphata</taxon>
        <taxon>Ovalentaria</taxon>
        <taxon>Atherinomorphae</taxon>
        <taxon>Cyprinodontiformes</taxon>
        <taxon>Cyprinodontidae</taxon>
        <taxon>Cyprinodon</taxon>
    </lineage>
</organism>